<name>A0ABS8V7S5_DATST</name>
<accession>A0ABS8V7S5</accession>
<proteinExistence type="predicted"/>
<reference evidence="1 2" key="1">
    <citation type="journal article" date="2021" name="BMC Genomics">
        <title>Datura genome reveals duplications of psychoactive alkaloid biosynthetic genes and high mutation rate following tissue culture.</title>
        <authorList>
            <person name="Rajewski A."/>
            <person name="Carter-House D."/>
            <person name="Stajich J."/>
            <person name="Litt A."/>
        </authorList>
    </citation>
    <scope>NUCLEOTIDE SEQUENCE [LARGE SCALE GENOMIC DNA]</scope>
    <source>
        <strain evidence="1">AR-01</strain>
    </source>
</reference>
<organism evidence="1 2">
    <name type="scientific">Datura stramonium</name>
    <name type="common">Jimsonweed</name>
    <name type="synonym">Common thornapple</name>
    <dbReference type="NCBI Taxonomy" id="4076"/>
    <lineage>
        <taxon>Eukaryota</taxon>
        <taxon>Viridiplantae</taxon>
        <taxon>Streptophyta</taxon>
        <taxon>Embryophyta</taxon>
        <taxon>Tracheophyta</taxon>
        <taxon>Spermatophyta</taxon>
        <taxon>Magnoliopsida</taxon>
        <taxon>eudicotyledons</taxon>
        <taxon>Gunneridae</taxon>
        <taxon>Pentapetalae</taxon>
        <taxon>asterids</taxon>
        <taxon>lamiids</taxon>
        <taxon>Solanales</taxon>
        <taxon>Solanaceae</taxon>
        <taxon>Solanoideae</taxon>
        <taxon>Datureae</taxon>
        <taxon>Datura</taxon>
    </lineage>
</organism>
<dbReference type="Proteomes" id="UP000823775">
    <property type="component" value="Unassembled WGS sequence"/>
</dbReference>
<protein>
    <submittedName>
        <fullName evidence="1">Uncharacterized protein</fullName>
    </submittedName>
</protein>
<evidence type="ECO:0000313" key="1">
    <source>
        <dbReference type="EMBL" id="MCD9642293.1"/>
    </source>
</evidence>
<gene>
    <name evidence="1" type="ORF">HAX54_028996</name>
</gene>
<keyword evidence="2" id="KW-1185">Reference proteome</keyword>
<comment type="caution">
    <text evidence="1">The sequence shown here is derived from an EMBL/GenBank/DDBJ whole genome shotgun (WGS) entry which is preliminary data.</text>
</comment>
<evidence type="ECO:0000313" key="2">
    <source>
        <dbReference type="Proteomes" id="UP000823775"/>
    </source>
</evidence>
<sequence length="170" mass="19595">MTFVVQGRYSYQDQSDGKNNIVICSYCKKYEYAVYSSVAQVQRRRSQVVGWEEDNHNNREATWDLPEEEATIRLTLKRHRDRPHIRAIYEDKSNGLAPTLAQPARTSFSTPLFSKVMGDSSGSTSIEYDVHTNGKLPCYTDKDCQGICPIFCKKHFCKPNHECAWPDYVE</sequence>
<dbReference type="EMBL" id="JACEIK010003576">
    <property type="protein sequence ID" value="MCD9642293.1"/>
    <property type="molecule type" value="Genomic_DNA"/>
</dbReference>